<reference evidence="1" key="1">
    <citation type="submission" date="2014-09" db="EMBL/GenBank/DDBJ databases">
        <authorList>
            <person name="Magalhaes I.L.F."/>
            <person name="Oliveira U."/>
            <person name="Santos F.R."/>
            <person name="Vidigal T.H.D.A."/>
            <person name="Brescovit A.D."/>
            <person name="Santos A.J."/>
        </authorList>
    </citation>
    <scope>NUCLEOTIDE SEQUENCE</scope>
    <source>
        <tissue evidence="1">Shoot tissue taken approximately 20 cm above the soil surface</tissue>
    </source>
</reference>
<evidence type="ECO:0000313" key="1">
    <source>
        <dbReference type="EMBL" id="JAD48202.1"/>
    </source>
</evidence>
<reference evidence="1" key="2">
    <citation type="journal article" date="2015" name="Data Brief">
        <title>Shoot transcriptome of the giant reed, Arundo donax.</title>
        <authorList>
            <person name="Barrero R.A."/>
            <person name="Guerrero F.D."/>
            <person name="Moolhuijzen P."/>
            <person name="Goolsby J.A."/>
            <person name="Tidwell J."/>
            <person name="Bellgard S.E."/>
            <person name="Bellgard M.I."/>
        </authorList>
    </citation>
    <scope>NUCLEOTIDE SEQUENCE</scope>
    <source>
        <tissue evidence="1">Shoot tissue taken approximately 20 cm above the soil surface</tissue>
    </source>
</reference>
<organism evidence="1">
    <name type="scientific">Arundo donax</name>
    <name type="common">Giant reed</name>
    <name type="synonym">Donax arundinaceus</name>
    <dbReference type="NCBI Taxonomy" id="35708"/>
    <lineage>
        <taxon>Eukaryota</taxon>
        <taxon>Viridiplantae</taxon>
        <taxon>Streptophyta</taxon>
        <taxon>Embryophyta</taxon>
        <taxon>Tracheophyta</taxon>
        <taxon>Spermatophyta</taxon>
        <taxon>Magnoliopsida</taxon>
        <taxon>Liliopsida</taxon>
        <taxon>Poales</taxon>
        <taxon>Poaceae</taxon>
        <taxon>PACMAD clade</taxon>
        <taxon>Arundinoideae</taxon>
        <taxon>Arundineae</taxon>
        <taxon>Arundo</taxon>
    </lineage>
</organism>
<accession>A0A0A9AMB0</accession>
<proteinExistence type="predicted"/>
<protein>
    <submittedName>
        <fullName evidence="1">Plastid ADP-glucose pyrophosphorylase large subunit</fullName>
    </submittedName>
</protein>
<dbReference type="EMBL" id="GBRH01249693">
    <property type="protein sequence ID" value="JAD48202.1"/>
    <property type="molecule type" value="Transcribed_RNA"/>
</dbReference>
<dbReference type="AlphaFoldDB" id="A0A0A9AMB0"/>
<sequence>MSVPPSNVNLPLYHFPLRFLNFFKKRVLKQTPCPNPVHLCSRNWY</sequence>
<name>A0A0A9AMB0_ARUDO</name>